<dbReference type="OrthoDB" id="7692185at2759"/>
<dbReference type="Pfam" id="PF20700">
    <property type="entry name" value="Mutator"/>
    <property type="match status" value="2"/>
</dbReference>
<dbReference type="GO" id="GO:0003676">
    <property type="term" value="F:nucleic acid binding"/>
    <property type="evidence" value="ECO:0007669"/>
    <property type="project" value="InterPro"/>
</dbReference>
<dbReference type="InterPro" id="IPR036397">
    <property type="entry name" value="RNaseH_sf"/>
</dbReference>
<dbReference type="RefSeq" id="XP_024869184.1">
    <property type="nucleotide sequence ID" value="XM_025013416.1"/>
</dbReference>
<dbReference type="PANTHER" id="PTHR13058:SF22">
    <property type="entry name" value="EXODEOXYRIBONUCLEASE III"/>
    <property type="match status" value="1"/>
</dbReference>
<evidence type="ECO:0000256" key="5">
    <source>
        <dbReference type="ARBA" id="ARBA00022839"/>
    </source>
</evidence>
<keyword evidence="3" id="KW-0479">Metal-binding</keyword>
<keyword evidence="2" id="KW-0540">Nuclease</keyword>
<dbReference type="GO" id="GO:0046872">
    <property type="term" value="F:metal ion binding"/>
    <property type="evidence" value="ECO:0007669"/>
    <property type="project" value="UniProtKB-KW"/>
</dbReference>
<dbReference type="AlphaFoldDB" id="A0A6J1PHU6"/>
<dbReference type="Proteomes" id="UP000504618">
    <property type="component" value="Unplaced"/>
</dbReference>
<comment type="similarity">
    <text evidence="7">Belongs to the exonuclease superfamily. TREX family.</text>
</comment>
<dbReference type="GO" id="GO:0005737">
    <property type="term" value="C:cytoplasm"/>
    <property type="evidence" value="ECO:0007669"/>
    <property type="project" value="TreeGrafter"/>
</dbReference>
<evidence type="ECO:0000256" key="2">
    <source>
        <dbReference type="ARBA" id="ARBA00022722"/>
    </source>
</evidence>
<proteinExistence type="inferred from homology"/>
<dbReference type="SMART" id="SM00479">
    <property type="entry name" value="EXOIII"/>
    <property type="match status" value="1"/>
</dbReference>
<accession>A0A6J1PHU6</accession>
<evidence type="ECO:0000256" key="7">
    <source>
        <dbReference type="ARBA" id="ARBA00025769"/>
    </source>
</evidence>
<evidence type="ECO:0000256" key="6">
    <source>
        <dbReference type="ARBA" id="ARBA00022842"/>
    </source>
</evidence>
<evidence type="ECO:0000256" key="1">
    <source>
        <dbReference type="ARBA" id="ARBA00001946"/>
    </source>
</evidence>
<sequence>MRRSLNVNMPAKGDRVRDRNGKFSTKRKLQWKENVRNACKRRKIQNEDSKDSIVNGRRVVEIKMLAEEMWCPACDAPLSFRYVENENVIGLASIFRVRCHTCLLLHEVKSSKCYKKREDGNCTQYDVNAKSALGKKHKKTNLSCVRIVIYSRNYVLAMIDAGIGYTHMNTILSILNIPIISNTLLKRNERYVGKSLEDLARKSCREALRLEKDLMLADMSVFRTCRCFIVISVPMKTDQNRTKNPKSSTTENIVAVKNVSNDLESPEEQNSIVKLKAAYDAGWQKKGSGRSYNSLTAHGIGIGSKNKLVIGYATRNKRCIFCEKGHPPEDHDCRLNHTGSSKSMEASMAVEIFAKNPMLKEEGVVIGTIIGDDDSSTIAQLRRESEHPVEKESDKNHAVCTLSKALWALKIPSKVIDYIKYCFGCVLEKNKDNEEAVRTGLLNIVPHAFDDHSNCGTWCGYNKDPTTYLHKILPGGKGLTDENMKASLTDVLRKFAANARRLAPCGSTQGNESFHNISLSKTTKRNHYGGSESNDFRVASAVCQKNCGTSYVVSVNTKLNLSPGKHTEKYRAQKDKLRAARALSAKTVEKKRRRRQLFQQRHHTNTRAENKEGITYSSGCGFNTFVELDNSYSIRNTPIPSTSALAFFDLETTGLSKTSEIVQVSAKLGLQEFNAFIVPSHGFSPSASLVTGLSVDDGELFQNGEKMKTMPRRLALKSFIDFLTPGPVILIAHNGGRFDAPMLLNELRSLGLLQDFQSVVFGFCDTLPLLKKKLPERIKAKKSFRQSVLAEDLVGSGAADGAHDSLVDVRMLANIIESVGINNEELRSNSVTVHSVLMAQVEAAKTKVNRHDLDCLKGGVSTGMLTKMAKAGVTIDFLKKSYSDGGEDAVTMLLGEDVNGRPRVTKNKKILLNLITEIKKLLS</sequence>
<protein>
    <submittedName>
        <fullName evidence="10">Uncharacterized protein LOC112452949 isoform X1</fullName>
    </submittedName>
</protein>
<dbReference type="CDD" id="cd06127">
    <property type="entry name" value="DEDDh"/>
    <property type="match status" value="1"/>
</dbReference>
<keyword evidence="4" id="KW-0378">Hydrolase</keyword>
<feature type="domain" description="Exonuclease" evidence="8">
    <location>
        <begin position="644"/>
        <end position="825"/>
    </location>
</feature>
<evidence type="ECO:0000256" key="3">
    <source>
        <dbReference type="ARBA" id="ARBA00022723"/>
    </source>
</evidence>
<dbReference type="PANTHER" id="PTHR13058">
    <property type="entry name" value="THREE PRIME REPAIR EXONUCLEASE 1, 2"/>
    <property type="match status" value="1"/>
</dbReference>
<organism evidence="9 10">
    <name type="scientific">Temnothorax curvispinosus</name>
    <dbReference type="NCBI Taxonomy" id="300111"/>
    <lineage>
        <taxon>Eukaryota</taxon>
        <taxon>Metazoa</taxon>
        <taxon>Ecdysozoa</taxon>
        <taxon>Arthropoda</taxon>
        <taxon>Hexapoda</taxon>
        <taxon>Insecta</taxon>
        <taxon>Pterygota</taxon>
        <taxon>Neoptera</taxon>
        <taxon>Endopterygota</taxon>
        <taxon>Hymenoptera</taxon>
        <taxon>Apocrita</taxon>
        <taxon>Aculeata</taxon>
        <taxon>Formicoidea</taxon>
        <taxon>Formicidae</taxon>
        <taxon>Myrmicinae</taxon>
        <taxon>Temnothorax</taxon>
    </lineage>
</organism>
<dbReference type="InterPro" id="IPR013520">
    <property type="entry name" value="Ribonucl_H"/>
</dbReference>
<dbReference type="GO" id="GO:0008296">
    <property type="term" value="F:3'-5'-DNA exonuclease activity"/>
    <property type="evidence" value="ECO:0007669"/>
    <property type="project" value="TreeGrafter"/>
</dbReference>
<evidence type="ECO:0000256" key="4">
    <source>
        <dbReference type="ARBA" id="ARBA00022801"/>
    </source>
</evidence>
<dbReference type="Gene3D" id="3.30.420.10">
    <property type="entry name" value="Ribonuclease H-like superfamily/Ribonuclease H"/>
    <property type="match status" value="1"/>
</dbReference>
<gene>
    <name evidence="10" type="primary">LOC112452949</name>
</gene>
<keyword evidence="9" id="KW-1185">Reference proteome</keyword>
<evidence type="ECO:0000313" key="10">
    <source>
        <dbReference type="RefSeq" id="XP_024869184.1"/>
    </source>
</evidence>
<dbReference type="Pfam" id="PF22123">
    <property type="entry name" value="Exu_RNase_H_like"/>
    <property type="match status" value="1"/>
</dbReference>
<dbReference type="SUPFAM" id="SSF53098">
    <property type="entry name" value="Ribonuclease H-like"/>
    <property type="match status" value="1"/>
</dbReference>
<evidence type="ECO:0000313" key="9">
    <source>
        <dbReference type="Proteomes" id="UP000504618"/>
    </source>
</evidence>
<dbReference type="InterPro" id="IPR054362">
    <property type="entry name" value="Exu_RNase_H-like"/>
</dbReference>
<dbReference type="GeneID" id="112452949"/>
<dbReference type="InterPro" id="IPR040393">
    <property type="entry name" value="TREX1/2"/>
</dbReference>
<keyword evidence="5" id="KW-0269">Exonuclease</keyword>
<keyword evidence="6" id="KW-0460">Magnesium</keyword>
<name>A0A6J1PHU6_9HYME</name>
<reference evidence="10" key="1">
    <citation type="submission" date="2025-08" db="UniProtKB">
        <authorList>
            <consortium name="RefSeq"/>
        </authorList>
    </citation>
    <scope>IDENTIFICATION</scope>
    <source>
        <tissue evidence="10">Whole body</tissue>
    </source>
</reference>
<comment type="cofactor">
    <cofactor evidence="1">
        <name>Mg(2+)</name>
        <dbReference type="ChEBI" id="CHEBI:18420"/>
    </cofactor>
</comment>
<dbReference type="InterPro" id="IPR012337">
    <property type="entry name" value="RNaseH-like_sf"/>
</dbReference>
<evidence type="ECO:0000259" key="8">
    <source>
        <dbReference type="SMART" id="SM00479"/>
    </source>
</evidence>
<dbReference type="GO" id="GO:0006308">
    <property type="term" value="P:DNA catabolic process"/>
    <property type="evidence" value="ECO:0007669"/>
    <property type="project" value="TreeGrafter"/>
</dbReference>
<dbReference type="InterPro" id="IPR049012">
    <property type="entry name" value="Mutator_transp_dom"/>
</dbReference>